<keyword evidence="2" id="KW-0699">rRNA-binding</keyword>
<dbReference type="Pfam" id="PF01649">
    <property type="entry name" value="Ribosomal_S20p"/>
    <property type="match status" value="1"/>
</dbReference>
<sequence length="91" mass="10650">MPQTKSHTQNIKIISRNRSRNKKYKIFIKKAIKLYLLSVKNYTNNVDIENMDICCSNLSLVYKKIDKAVKKKILHKNTASRKKSKLANIIK</sequence>
<keyword evidence="6" id="KW-0150">Chloroplast</keyword>
<dbReference type="InterPro" id="IPR036510">
    <property type="entry name" value="Ribosomal_bS20_sf"/>
</dbReference>
<keyword evidence="5" id="KW-0687">Ribonucleoprotein</keyword>
<comment type="similarity">
    <text evidence="1">Belongs to the bacterial ribosomal protein bS20 family.</text>
</comment>
<dbReference type="PANTHER" id="PTHR33398">
    <property type="entry name" value="30S RIBOSOMAL PROTEIN S20"/>
    <property type="match status" value="1"/>
</dbReference>
<dbReference type="EMBL" id="MF101413">
    <property type="protein sequence ID" value="ARW60404.1"/>
    <property type="molecule type" value="Genomic_DNA"/>
</dbReference>
<proteinExistence type="inferred from homology"/>
<dbReference type="InterPro" id="IPR002583">
    <property type="entry name" value="Ribosomal_bS20"/>
</dbReference>
<dbReference type="NCBIfam" id="TIGR00029">
    <property type="entry name" value="S20"/>
    <property type="match status" value="1"/>
</dbReference>
<keyword evidence="4 6" id="KW-0689">Ribosomal protein</keyword>
<evidence type="ECO:0000256" key="1">
    <source>
        <dbReference type="ARBA" id="ARBA00007634"/>
    </source>
</evidence>
<keyword evidence="3" id="KW-0694">RNA-binding</keyword>
<dbReference type="AlphaFoldDB" id="A0A1Z1M3R3"/>
<gene>
    <name evidence="6" type="primary">rps20</name>
</gene>
<dbReference type="GO" id="GO:0070181">
    <property type="term" value="F:small ribosomal subunit rRNA binding"/>
    <property type="evidence" value="ECO:0007669"/>
    <property type="project" value="TreeGrafter"/>
</dbReference>
<dbReference type="GeneID" id="33353528"/>
<protein>
    <submittedName>
        <fullName evidence="6">Ribosomal protein S20</fullName>
    </submittedName>
</protein>
<organism evidence="6">
    <name type="scientific">Periphykon beckeri</name>
    <dbReference type="NCBI Taxonomy" id="2006982"/>
    <lineage>
        <taxon>Eukaryota</taxon>
        <taxon>Rhodophyta</taxon>
        <taxon>Florideophyceae</taxon>
        <taxon>Rhodymeniophycidae</taxon>
        <taxon>Ceramiales</taxon>
        <taxon>Rhodomelaceae</taxon>
        <taxon>Periphykon</taxon>
    </lineage>
</organism>
<evidence type="ECO:0000256" key="5">
    <source>
        <dbReference type="ARBA" id="ARBA00023274"/>
    </source>
</evidence>
<dbReference type="SUPFAM" id="SSF46992">
    <property type="entry name" value="Ribosomal protein S20"/>
    <property type="match status" value="1"/>
</dbReference>
<evidence type="ECO:0000256" key="2">
    <source>
        <dbReference type="ARBA" id="ARBA00022730"/>
    </source>
</evidence>
<dbReference type="PANTHER" id="PTHR33398:SF1">
    <property type="entry name" value="SMALL RIBOSOMAL SUBUNIT PROTEIN BS20C"/>
    <property type="match status" value="1"/>
</dbReference>
<accession>A0A1Z1M3R3</accession>
<evidence type="ECO:0000256" key="3">
    <source>
        <dbReference type="ARBA" id="ARBA00022884"/>
    </source>
</evidence>
<dbReference type="Gene3D" id="1.20.58.110">
    <property type="entry name" value="Ribosomal protein S20"/>
    <property type="match status" value="1"/>
</dbReference>
<dbReference type="GO" id="GO:0015935">
    <property type="term" value="C:small ribosomal subunit"/>
    <property type="evidence" value="ECO:0007669"/>
    <property type="project" value="TreeGrafter"/>
</dbReference>
<dbReference type="GO" id="GO:0003735">
    <property type="term" value="F:structural constituent of ribosome"/>
    <property type="evidence" value="ECO:0007669"/>
    <property type="project" value="InterPro"/>
</dbReference>
<dbReference type="RefSeq" id="YP_009392056.1">
    <property type="nucleotide sequence ID" value="NC_035261.1"/>
</dbReference>
<evidence type="ECO:0000313" key="6">
    <source>
        <dbReference type="EMBL" id="ARW60404.1"/>
    </source>
</evidence>
<name>A0A1Z1M3R3_9FLOR</name>
<reference evidence="6" key="1">
    <citation type="journal article" date="2017" name="J. Phycol.">
        <title>Analysis of chloroplast genomes and a supermatrix inform reclassification of the Rhodomelaceae (Rhodophyta).</title>
        <authorList>
            <person name="Diaz-Tapia P."/>
            <person name="Maggs C.A."/>
            <person name="West J.A."/>
            <person name="Verbruggen H."/>
        </authorList>
    </citation>
    <scope>NUCLEOTIDE SEQUENCE</scope>
    <source>
        <strain evidence="6">JH1427</strain>
    </source>
</reference>
<keyword evidence="6" id="KW-0934">Plastid</keyword>
<evidence type="ECO:0000256" key="4">
    <source>
        <dbReference type="ARBA" id="ARBA00022980"/>
    </source>
</evidence>
<geneLocation type="chloroplast" evidence="6"/>
<dbReference type="GO" id="GO:0006412">
    <property type="term" value="P:translation"/>
    <property type="evidence" value="ECO:0007669"/>
    <property type="project" value="InterPro"/>
</dbReference>